<name>A0A6A0A380_HAELA</name>
<organism evidence="1 2">
    <name type="scientific">Haematococcus lacustris</name>
    <name type="common">Green alga</name>
    <name type="synonym">Haematococcus pluvialis</name>
    <dbReference type="NCBI Taxonomy" id="44745"/>
    <lineage>
        <taxon>Eukaryota</taxon>
        <taxon>Viridiplantae</taxon>
        <taxon>Chlorophyta</taxon>
        <taxon>core chlorophytes</taxon>
        <taxon>Chlorophyceae</taxon>
        <taxon>CS clade</taxon>
        <taxon>Chlamydomonadales</taxon>
        <taxon>Haematococcaceae</taxon>
        <taxon>Haematococcus</taxon>
    </lineage>
</organism>
<comment type="caution">
    <text evidence="1">The sequence shown here is derived from an EMBL/GenBank/DDBJ whole genome shotgun (WGS) entry which is preliminary data.</text>
</comment>
<dbReference type="Proteomes" id="UP000485058">
    <property type="component" value="Unassembled WGS sequence"/>
</dbReference>
<sequence length="198" mass="21090">MWSSSVTQQYGMIPYLLTTSCPGWQDEEQLKGSCAQLAKPVPDETKAQPAAMPTGQVKGQGLIGDALRAETAALRRRKRGRGSRVEVDAPRSSMAEAVLRDAHAVKTPMRAQATAKAPEEAEGVGGAAAAACQIRTNVEPHITADGVTGRPDYGTVGQPVDVYVNHFKIADPPVSQVVYQFDVAIEKQRAPGRARGDP</sequence>
<accession>A0A6A0A380</accession>
<gene>
    <name evidence="1" type="ORF">HaLaN_25065</name>
</gene>
<evidence type="ECO:0000313" key="2">
    <source>
        <dbReference type="Proteomes" id="UP000485058"/>
    </source>
</evidence>
<feature type="non-terminal residue" evidence="1">
    <location>
        <position position="1"/>
    </location>
</feature>
<proteinExistence type="predicted"/>
<dbReference type="AlphaFoldDB" id="A0A6A0A380"/>
<dbReference type="EMBL" id="BLLF01003260">
    <property type="protein sequence ID" value="GFH26846.1"/>
    <property type="molecule type" value="Genomic_DNA"/>
</dbReference>
<reference evidence="1 2" key="1">
    <citation type="submission" date="2020-02" db="EMBL/GenBank/DDBJ databases">
        <title>Draft genome sequence of Haematococcus lacustris strain NIES-144.</title>
        <authorList>
            <person name="Morimoto D."/>
            <person name="Nakagawa S."/>
            <person name="Yoshida T."/>
            <person name="Sawayama S."/>
        </authorList>
    </citation>
    <scope>NUCLEOTIDE SEQUENCE [LARGE SCALE GENOMIC DNA]</scope>
    <source>
        <strain evidence="1 2">NIES-144</strain>
    </source>
</reference>
<evidence type="ECO:0008006" key="3">
    <source>
        <dbReference type="Google" id="ProtNLM"/>
    </source>
</evidence>
<evidence type="ECO:0000313" key="1">
    <source>
        <dbReference type="EMBL" id="GFH26846.1"/>
    </source>
</evidence>
<keyword evidence="2" id="KW-1185">Reference proteome</keyword>
<protein>
    <recommendedName>
        <fullName evidence="3">Protein argonaute N-terminal domain-containing protein</fullName>
    </recommendedName>
</protein>
<feature type="non-terminal residue" evidence="1">
    <location>
        <position position="198"/>
    </location>
</feature>